<organism evidence="5">
    <name type="scientific">Hirondellea gigas</name>
    <dbReference type="NCBI Taxonomy" id="1518452"/>
    <lineage>
        <taxon>Eukaryota</taxon>
        <taxon>Metazoa</taxon>
        <taxon>Ecdysozoa</taxon>
        <taxon>Arthropoda</taxon>
        <taxon>Crustacea</taxon>
        <taxon>Multicrustacea</taxon>
        <taxon>Malacostraca</taxon>
        <taxon>Eumalacostraca</taxon>
        <taxon>Peracarida</taxon>
        <taxon>Amphipoda</taxon>
        <taxon>Amphilochidea</taxon>
        <taxon>Lysianassida</taxon>
        <taxon>Lysianassidira</taxon>
        <taxon>Lysianassoidea</taxon>
        <taxon>Lysianassidae</taxon>
        <taxon>Hirondellea</taxon>
    </lineage>
</organism>
<dbReference type="Gene3D" id="1.10.238.10">
    <property type="entry name" value="EF-hand"/>
    <property type="match status" value="2"/>
</dbReference>
<dbReference type="PANTHER" id="PTHR23049">
    <property type="entry name" value="MYOSIN REGULATORY LIGHT CHAIN 2"/>
    <property type="match status" value="1"/>
</dbReference>
<dbReference type="GO" id="GO:0005509">
    <property type="term" value="F:calcium ion binding"/>
    <property type="evidence" value="ECO:0007669"/>
    <property type="project" value="InterPro"/>
</dbReference>
<sequence>MPSKGSRSSSKKAKKSGSNVFDMFSQKQVAEFKDGFQIIDRDRDGVIGVNDLRSMFDEIGRIASEEELAEMLGESDGPLNFTGFMTMFANKSGGEVDDDELVAQAIRAFENEPGEIDPENFRLMLMSFGDKFSSKEVDDVFANIEIDEETGIIDGDALVTMLASSSSEEDK</sequence>
<dbReference type="GO" id="GO:0009791">
    <property type="term" value="P:post-embryonic development"/>
    <property type="evidence" value="ECO:0007669"/>
    <property type="project" value="UniProtKB-ARBA"/>
</dbReference>
<keyword evidence="2" id="KW-0677">Repeat</keyword>
<dbReference type="InterPro" id="IPR050403">
    <property type="entry name" value="Myosin_RLC"/>
</dbReference>
<dbReference type="EMBL" id="IACF01000030">
    <property type="protein sequence ID" value="LAB65846.1"/>
    <property type="molecule type" value="mRNA"/>
</dbReference>
<dbReference type="InterPro" id="IPR002048">
    <property type="entry name" value="EF_hand_dom"/>
</dbReference>
<dbReference type="FunFam" id="1.10.238.10:FF:000007">
    <property type="entry name" value="Putative myosin regulatory light chain sqh"/>
    <property type="match status" value="1"/>
</dbReference>
<feature type="domain" description="EF-hand" evidence="4">
    <location>
        <begin position="27"/>
        <end position="62"/>
    </location>
</feature>
<evidence type="ECO:0000259" key="4">
    <source>
        <dbReference type="PROSITE" id="PS50222"/>
    </source>
</evidence>
<dbReference type="InterPro" id="IPR011992">
    <property type="entry name" value="EF-hand-dom_pair"/>
</dbReference>
<proteinExistence type="evidence at transcript level"/>
<keyword evidence="1" id="KW-0479">Metal-binding</keyword>
<keyword evidence="3" id="KW-0106">Calcium</keyword>
<reference evidence="5" key="1">
    <citation type="journal article" date="2018" name="Biosci. Biotechnol. Biochem.">
        <title>Polysaccharide hydrolase of the hadal zone amphipods Hirondellea gigas.</title>
        <authorList>
            <person name="Kobayashi H."/>
            <person name="Nagahama T."/>
            <person name="Arai W."/>
            <person name="Sasagawa Y."/>
            <person name="Umeda M."/>
            <person name="Hayashi T."/>
            <person name="Nikaido I."/>
            <person name="Watanabe H."/>
            <person name="Oguri K."/>
            <person name="Kitazato H."/>
            <person name="Fujioka K."/>
            <person name="Kido Y."/>
            <person name="Takami H."/>
        </authorList>
    </citation>
    <scope>NUCLEOTIDE SEQUENCE</scope>
    <source>
        <tissue evidence="5">Whole body</tissue>
    </source>
</reference>
<dbReference type="SUPFAM" id="SSF47473">
    <property type="entry name" value="EF-hand"/>
    <property type="match status" value="1"/>
</dbReference>
<dbReference type="InterPro" id="IPR018247">
    <property type="entry name" value="EF_Hand_1_Ca_BS"/>
</dbReference>
<evidence type="ECO:0000256" key="3">
    <source>
        <dbReference type="ARBA" id="ARBA00022837"/>
    </source>
</evidence>
<dbReference type="PROSITE" id="PS50222">
    <property type="entry name" value="EF_HAND_2"/>
    <property type="match status" value="1"/>
</dbReference>
<evidence type="ECO:0000256" key="1">
    <source>
        <dbReference type="ARBA" id="ARBA00022723"/>
    </source>
</evidence>
<evidence type="ECO:0000256" key="2">
    <source>
        <dbReference type="ARBA" id="ARBA00022737"/>
    </source>
</evidence>
<evidence type="ECO:0000313" key="5">
    <source>
        <dbReference type="EMBL" id="LAB65846.1"/>
    </source>
</evidence>
<accession>A0A2P2HW97</accession>
<dbReference type="PROSITE" id="PS00018">
    <property type="entry name" value="EF_HAND_1"/>
    <property type="match status" value="1"/>
</dbReference>
<protein>
    <submittedName>
        <fullName evidence="5">Myosin regulatory light chain 2-like</fullName>
    </submittedName>
</protein>
<dbReference type="AlphaFoldDB" id="A0A2P2HW97"/>
<name>A0A2P2HW97_9CRUS</name>